<dbReference type="EMBL" id="JBHTLK010000125">
    <property type="protein sequence ID" value="MFD1149837.1"/>
    <property type="molecule type" value="Genomic_DNA"/>
</dbReference>
<protein>
    <submittedName>
        <fullName evidence="1">Uncharacterized protein</fullName>
    </submittedName>
</protein>
<evidence type="ECO:0000313" key="1">
    <source>
        <dbReference type="EMBL" id="MFD1149837.1"/>
    </source>
</evidence>
<name>A0ABW3QYC0_9PSEU</name>
<reference evidence="2" key="1">
    <citation type="journal article" date="2019" name="Int. J. Syst. Evol. Microbiol.">
        <title>The Global Catalogue of Microorganisms (GCM) 10K type strain sequencing project: providing services to taxonomists for standard genome sequencing and annotation.</title>
        <authorList>
            <consortium name="The Broad Institute Genomics Platform"/>
            <consortium name="The Broad Institute Genome Sequencing Center for Infectious Disease"/>
            <person name="Wu L."/>
            <person name="Ma J."/>
        </authorList>
    </citation>
    <scope>NUCLEOTIDE SEQUENCE [LARGE SCALE GENOMIC DNA]</scope>
    <source>
        <strain evidence="2">CCUG 60214</strain>
    </source>
</reference>
<accession>A0ABW3QYC0</accession>
<keyword evidence="2" id="KW-1185">Reference proteome</keyword>
<organism evidence="1 2">
    <name type="scientific">Saccharothrix hoggarensis</name>
    <dbReference type="NCBI Taxonomy" id="913853"/>
    <lineage>
        <taxon>Bacteria</taxon>
        <taxon>Bacillati</taxon>
        <taxon>Actinomycetota</taxon>
        <taxon>Actinomycetes</taxon>
        <taxon>Pseudonocardiales</taxon>
        <taxon>Pseudonocardiaceae</taxon>
        <taxon>Saccharothrix</taxon>
    </lineage>
</organism>
<proteinExistence type="predicted"/>
<comment type="caution">
    <text evidence="1">The sequence shown here is derived from an EMBL/GenBank/DDBJ whole genome shotgun (WGS) entry which is preliminary data.</text>
</comment>
<gene>
    <name evidence="1" type="ORF">ACFQ3T_22120</name>
</gene>
<dbReference type="RefSeq" id="WP_380725385.1">
    <property type="nucleotide sequence ID" value="NZ_JBHTLK010000125.1"/>
</dbReference>
<dbReference type="Proteomes" id="UP001597168">
    <property type="component" value="Unassembled WGS sequence"/>
</dbReference>
<sequence>MRSSTDAMALRADGDEPPGIVWERAGSLSDVVEGLLSLPVPTQRFAPRLIVVRSRAVGAMTRPDLSDRSAARWA</sequence>
<evidence type="ECO:0000313" key="2">
    <source>
        <dbReference type="Proteomes" id="UP001597168"/>
    </source>
</evidence>